<dbReference type="Proteomes" id="UP000284779">
    <property type="component" value="Unassembled WGS sequence"/>
</dbReference>
<dbReference type="Proteomes" id="UP000286186">
    <property type="component" value="Unassembled WGS sequence"/>
</dbReference>
<name>A0A413RDC8_9FIRM</name>
<evidence type="ECO:0000256" key="1">
    <source>
        <dbReference type="ARBA" id="ARBA00022793"/>
    </source>
</evidence>
<accession>A0A413RDC8</accession>
<evidence type="ECO:0000256" key="2">
    <source>
        <dbReference type="ARBA" id="ARBA00023145"/>
    </source>
</evidence>
<dbReference type="InterPro" id="IPR003817">
    <property type="entry name" value="PS_Dcarbxylase"/>
</dbReference>
<keyword evidence="2" id="KW-0865">Zymogen</keyword>
<evidence type="ECO:0000313" key="6">
    <source>
        <dbReference type="EMBL" id="RHF89309.1"/>
    </source>
</evidence>
<keyword evidence="3" id="KW-0456">Lyase</keyword>
<dbReference type="AlphaFoldDB" id="A0A413RDC8"/>
<sequence>MKKESSGILRFLYNTVPGRMVLKIITSPTISKIGGAYMDCRVSKIHIKGFIKNNNIDMTQYEKAKYGCFNDCFTRKIKKEMRPINMEENAFIAPCDGRLSAYHISENSDFYIKKSYYSVADLIKNSKKAPDFNGGVCLVFRLCVDDYHRYGYVDDGKIVENNYVPGVLHTVRPIALNRYPVFVQNSREYSVIETNNFGTIAQIEVGALMIGKIKNHQKSGLVKKGREKGMFLYGGSTIVVLLEKDKVHIDEKYFRNTANDIETKVKFGSTIGIKSSD</sequence>
<dbReference type="EMBL" id="QRHR01000004">
    <property type="protein sequence ID" value="RHF89309.1"/>
    <property type="molecule type" value="Genomic_DNA"/>
</dbReference>
<organism evidence="5 7">
    <name type="scientific">Eubacterium ventriosum</name>
    <dbReference type="NCBI Taxonomy" id="39496"/>
    <lineage>
        <taxon>Bacteria</taxon>
        <taxon>Bacillati</taxon>
        <taxon>Bacillota</taxon>
        <taxon>Clostridia</taxon>
        <taxon>Eubacteriales</taxon>
        <taxon>Eubacteriaceae</taxon>
        <taxon>Eubacterium</taxon>
    </lineage>
</organism>
<comment type="caution">
    <text evidence="5">The sequence shown here is derived from an EMBL/GenBank/DDBJ whole genome shotgun (WGS) entry which is preliminary data.</text>
</comment>
<dbReference type="EMBL" id="QSFD01000001">
    <property type="protein sequence ID" value="RHA20791.1"/>
    <property type="molecule type" value="Genomic_DNA"/>
</dbReference>
<dbReference type="RefSeq" id="WP_117969297.1">
    <property type="nucleotide sequence ID" value="NZ_CATWJF010000004.1"/>
</dbReference>
<keyword evidence="1" id="KW-0210">Decarboxylase</keyword>
<dbReference type="PANTHER" id="PTHR10067">
    <property type="entry name" value="PHOSPHATIDYLSERINE DECARBOXYLASE"/>
    <property type="match status" value="1"/>
</dbReference>
<dbReference type="Pfam" id="PF02666">
    <property type="entry name" value="PS_Dcarbxylase"/>
    <property type="match status" value="1"/>
</dbReference>
<evidence type="ECO:0000256" key="4">
    <source>
        <dbReference type="ARBA" id="ARBA00023317"/>
    </source>
</evidence>
<gene>
    <name evidence="6" type="ORF">DW652_05890</name>
    <name evidence="5" type="ORF">DW944_01075</name>
</gene>
<dbReference type="GO" id="GO:0008654">
    <property type="term" value="P:phospholipid biosynthetic process"/>
    <property type="evidence" value="ECO:0007669"/>
    <property type="project" value="InterPro"/>
</dbReference>
<evidence type="ECO:0000313" key="8">
    <source>
        <dbReference type="Proteomes" id="UP000286186"/>
    </source>
</evidence>
<reference evidence="7 8" key="1">
    <citation type="submission" date="2018-08" db="EMBL/GenBank/DDBJ databases">
        <title>A genome reference for cultivated species of the human gut microbiota.</title>
        <authorList>
            <person name="Zou Y."/>
            <person name="Xue W."/>
            <person name="Luo G."/>
        </authorList>
    </citation>
    <scope>NUCLEOTIDE SEQUENCE [LARGE SCALE GENOMIC DNA]</scope>
    <source>
        <strain evidence="6 8">AM23-22</strain>
        <strain evidence="5 7">AM44-11BH</strain>
    </source>
</reference>
<dbReference type="PANTHER" id="PTHR10067:SF17">
    <property type="entry name" value="PHOSPHATIDYLSERINE DECARBOXYLASE PROENZYME 2"/>
    <property type="match status" value="1"/>
</dbReference>
<evidence type="ECO:0000313" key="5">
    <source>
        <dbReference type="EMBL" id="RHA20791.1"/>
    </source>
</evidence>
<evidence type="ECO:0000313" key="7">
    <source>
        <dbReference type="Proteomes" id="UP000284779"/>
    </source>
</evidence>
<dbReference type="GO" id="GO:0004609">
    <property type="term" value="F:phosphatidylserine decarboxylase activity"/>
    <property type="evidence" value="ECO:0007669"/>
    <property type="project" value="InterPro"/>
</dbReference>
<evidence type="ECO:0000256" key="3">
    <source>
        <dbReference type="ARBA" id="ARBA00023239"/>
    </source>
</evidence>
<keyword evidence="4" id="KW-0670">Pyruvate</keyword>
<protein>
    <submittedName>
        <fullName evidence="5">Phosphatidylserine decarboxylase</fullName>
    </submittedName>
</protein>
<proteinExistence type="predicted"/>
<keyword evidence="7" id="KW-1185">Reference proteome</keyword>